<organism evidence="1 2">
    <name type="scientific">Prunus dulcis</name>
    <name type="common">Almond</name>
    <name type="synonym">Amygdalus dulcis</name>
    <dbReference type="NCBI Taxonomy" id="3755"/>
    <lineage>
        <taxon>Eukaryota</taxon>
        <taxon>Viridiplantae</taxon>
        <taxon>Streptophyta</taxon>
        <taxon>Embryophyta</taxon>
        <taxon>Tracheophyta</taxon>
        <taxon>Spermatophyta</taxon>
        <taxon>Magnoliopsida</taxon>
        <taxon>eudicotyledons</taxon>
        <taxon>Gunneridae</taxon>
        <taxon>Pentapetalae</taxon>
        <taxon>rosids</taxon>
        <taxon>fabids</taxon>
        <taxon>Rosales</taxon>
        <taxon>Rosaceae</taxon>
        <taxon>Amygdaloideae</taxon>
        <taxon>Amygdaleae</taxon>
        <taxon>Prunus</taxon>
    </lineage>
</organism>
<protein>
    <submittedName>
        <fullName evidence="1">Uncharacterized protein</fullName>
    </submittedName>
</protein>
<dbReference type="EMBL" id="JAJFAZ020000004">
    <property type="protein sequence ID" value="KAI5335850.1"/>
    <property type="molecule type" value="Genomic_DNA"/>
</dbReference>
<dbReference type="Proteomes" id="UP001054821">
    <property type="component" value="Chromosome 4"/>
</dbReference>
<name>A0AAD4W2P8_PRUDU</name>
<sequence>MYIEVLAVGCVDIILVLTGRDFGIEQITGETAEFSAGVKVENSIRRAIRSIVPDIRQVSDTHRVRLEFQSGIWFGSCQFGIRASQMMVRPGGELRRHRVVAILETTDLDLVPVEVPAKVVVLETALGLVQPEVSERQLLSGSGRRSCP</sequence>
<comment type="caution">
    <text evidence="1">The sequence shown here is derived from an EMBL/GenBank/DDBJ whole genome shotgun (WGS) entry which is preliminary data.</text>
</comment>
<evidence type="ECO:0000313" key="2">
    <source>
        <dbReference type="Proteomes" id="UP001054821"/>
    </source>
</evidence>
<gene>
    <name evidence="1" type="ORF">L3X38_025984</name>
</gene>
<keyword evidence="2" id="KW-1185">Reference proteome</keyword>
<evidence type="ECO:0000313" key="1">
    <source>
        <dbReference type="EMBL" id="KAI5335850.1"/>
    </source>
</evidence>
<accession>A0AAD4W2P8</accession>
<dbReference type="AlphaFoldDB" id="A0AAD4W2P8"/>
<reference evidence="1 2" key="1">
    <citation type="journal article" date="2022" name="G3 (Bethesda)">
        <title>Whole-genome sequence and methylome profiling of the almond [Prunus dulcis (Mill.) D.A. Webb] cultivar 'Nonpareil'.</title>
        <authorList>
            <person name="D'Amico-Willman K.M."/>
            <person name="Ouma W.Z."/>
            <person name="Meulia T."/>
            <person name="Sideli G.M."/>
            <person name="Gradziel T.M."/>
            <person name="Fresnedo-Ramirez J."/>
        </authorList>
    </citation>
    <scope>NUCLEOTIDE SEQUENCE [LARGE SCALE GENOMIC DNA]</scope>
    <source>
        <strain evidence="1">Clone GOH B32 T37-40</strain>
    </source>
</reference>
<proteinExistence type="predicted"/>